<proteinExistence type="predicted"/>
<organism evidence="1 2">
    <name type="scientific">Racocetra fulgida</name>
    <dbReference type="NCBI Taxonomy" id="60492"/>
    <lineage>
        <taxon>Eukaryota</taxon>
        <taxon>Fungi</taxon>
        <taxon>Fungi incertae sedis</taxon>
        <taxon>Mucoromycota</taxon>
        <taxon>Glomeromycotina</taxon>
        <taxon>Glomeromycetes</taxon>
        <taxon>Diversisporales</taxon>
        <taxon>Gigasporaceae</taxon>
        <taxon>Racocetra</taxon>
    </lineage>
</organism>
<dbReference type="Proteomes" id="UP000789396">
    <property type="component" value="Unassembled WGS sequence"/>
</dbReference>
<protein>
    <submittedName>
        <fullName evidence="1">11417_t:CDS:1</fullName>
    </submittedName>
</protein>
<name>A0A9N9ET09_9GLOM</name>
<gene>
    <name evidence="1" type="ORF">RFULGI_LOCUS10130</name>
</gene>
<sequence>MTVDIPNISVNPNIGVWKGQSVGNLTYTNCTVGRMSMAFNLVRYFPKEWVGNDKLIRSWVNKSDLSLLNSSIPVNSVYSTIVFGQWSNYNGKNGGCIRYGLAVTGPHPYANLSGTWAVKIIAAPEGNCNIWMTGEESYMITKISDDDPHPYKDSRSSMDLPYTRSYSQLAWSTGFPFE</sequence>
<dbReference type="EMBL" id="CAJVPZ010019436">
    <property type="protein sequence ID" value="CAG8694126.1"/>
    <property type="molecule type" value="Genomic_DNA"/>
</dbReference>
<reference evidence="1" key="1">
    <citation type="submission" date="2021-06" db="EMBL/GenBank/DDBJ databases">
        <authorList>
            <person name="Kallberg Y."/>
            <person name="Tangrot J."/>
            <person name="Rosling A."/>
        </authorList>
    </citation>
    <scope>NUCLEOTIDE SEQUENCE</scope>
    <source>
        <strain evidence="1">IN212</strain>
    </source>
</reference>
<evidence type="ECO:0000313" key="1">
    <source>
        <dbReference type="EMBL" id="CAG8694126.1"/>
    </source>
</evidence>
<accession>A0A9N9ET09</accession>
<comment type="caution">
    <text evidence="1">The sequence shown here is derived from an EMBL/GenBank/DDBJ whole genome shotgun (WGS) entry which is preliminary data.</text>
</comment>
<dbReference type="AlphaFoldDB" id="A0A9N9ET09"/>
<keyword evidence="2" id="KW-1185">Reference proteome</keyword>
<feature type="non-terminal residue" evidence="1">
    <location>
        <position position="178"/>
    </location>
</feature>
<evidence type="ECO:0000313" key="2">
    <source>
        <dbReference type="Proteomes" id="UP000789396"/>
    </source>
</evidence>